<name>A0AB38D356_9MYCO</name>
<gene>
    <name evidence="1" type="ORF">SAMEA2070301_03958</name>
</gene>
<dbReference type="Proteomes" id="UP000185210">
    <property type="component" value="Unassembled WGS sequence"/>
</dbReference>
<proteinExistence type="predicted"/>
<evidence type="ECO:0000313" key="1">
    <source>
        <dbReference type="EMBL" id="SIB52726.1"/>
    </source>
</evidence>
<protein>
    <submittedName>
        <fullName evidence="1">DNA binding domain, excisionase family</fullName>
    </submittedName>
</protein>
<accession>A0AB38D356</accession>
<sequence>MAAPPPPAGFMTRNAAAKQLGCYMQKVTAMIKRGELKAYELDGVVLVKEEDVAAIVARTPRELTQDEVADLTD</sequence>
<evidence type="ECO:0000313" key="2">
    <source>
        <dbReference type="Proteomes" id="UP000185210"/>
    </source>
</evidence>
<reference evidence="1 2" key="1">
    <citation type="submission" date="2016-11" db="EMBL/GenBank/DDBJ databases">
        <authorList>
            <consortium name="Pathogen Informatics"/>
        </authorList>
    </citation>
    <scope>NUCLEOTIDE SEQUENCE [LARGE SCALE GENOMIC DNA]</scope>
    <source>
        <strain evidence="1 2">104</strain>
    </source>
</reference>
<organism evidence="1 2">
    <name type="scientific">Mycobacteroides abscessus subsp. abscessus</name>
    <dbReference type="NCBI Taxonomy" id="1185650"/>
    <lineage>
        <taxon>Bacteria</taxon>
        <taxon>Bacillati</taxon>
        <taxon>Actinomycetota</taxon>
        <taxon>Actinomycetes</taxon>
        <taxon>Mycobacteriales</taxon>
        <taxon>Mycobacteriaceae</taxon>
        <taxon>Mycobacteroides</taxon>
        <taxon>Mycobacteroides abscessus</taxon>
    </lineage>
</organism>
<comment type="caution">
    <text evidence="1">The sequence shown here is derived from an EMBL/GenBank/DDBJ whole genome shotgun (WGS) entry which is preliminary data.</text>
</comment>
<dbReference type="AlphaFoldDB" id="A0AB38D356"/>
<dbReference type="EMBL" id="FSHM01000006">
    <property type="protein sequence ID" value="SIB52726.1"/>
    <property type="molecule type" value="Genomic_DNA"/>
</dbReference>
<dbReference type="RefSeq" id="WP_052544203.1">
    <property type="nucleotide sequence ID" value="NZ_CAACXP010000004.1"/>
</dbReference>